<evidence type="ECO:0000313" key="3">
    <source>
        <dbReference type="EMBL" id="CAI8031140.1"/>
    </source>
</evidence>
<reference evidence="3" key="1">
    <citation type="submission" date="2023-03" db="EMBL/GenBank/DDBJ databases">
        <authorList>
            <person name="Steffen K."/>
            <person name="Cardenas P."/>
        </authorList>
    </citation>
    <scope>NUCLEOTIDE SEQUENCE</scope>
</reference>
<feature type="repeat" description="NHL" evidence="2">
    <location>
        <begin position="1"/>
        <end position="25"/>
    </location>
</feature>
<dbReference type="AlphaFoldDB" id="A0AA35SJA9"/>
<organism evidence="3 4">
    <name type="scientific">Geodia barretti</name>
    <name type="common">Barrett's horny sponge</name>
    <dbReference type="NCBI Taxonomy" id="519541"/>
    <lineage>
        <taxon>Eukaryota</taxon>
        <taxon>Metazoa</taxon>
        <taxon>Porifera</taxon>
        <taxon>Demospongiae</taxon>
        <taxon>Heteroscleromorpha</taxon>
        <taxon>Tetractinellida</taxon>
        <taxon>Astrophorina</taxon>
        <taxon>Geodiidae</taxon>
        <taxon>Geodia</taxon>
    </lineage>
</organism>
<dbReference type="PROSITE" id="PS51125">
    <property type="entry name" value="NHL"/>
    <property type="match status" value="2"/>
</dbReference>
<name>A0AA35SJA9_GEOBA</name>
<sequence>MAFGPDGGIYVTDTDNFRIQKFNEMGVFVFEIQMKAESEFRFIKPTAIAIGTDSSIYVMDWMFVEISGADLQEVQGPKIFNYGPCIHKFDAHGVFVASYPIQDLSQRIKRLESAAPGLDADGNYALIIPQGDTKREFLLTTDVHNNVYVCDSDVPNKLIVKLDANGKTVARYFLDQPGAGHIAHPADMAADKAGNLYIVDEKGHRVLKYNSHGKFERAFGTYGEAAGEFIAPFRITALTDGTLLIADTAKYLKDFASTLPKRLDDPTRRYDGDTRLFRYRLRRIQRFTTDGAYTQKLLIPFRREVETDVALQLKGMDGRGNLYYLDPAELRFRKYAPTTSLMSSMFQTELKLRYTRDLHDVEIDNQDDLDADLYTKSDFDEQIIRDAAHANLIFSYDLNEAYSIALSNRLTYVRMTDTSFYRARDFEDFRGRFNQDDRATENSWDDRIQLDFTWIRDHSLYNYREARAFAYFSVIRVDFINDALDSFNYRFFDFDANLSDWGAGVHYDLSRTFRLNFEITHFFGENRYTYIDETNVLYATGFQEGDLTRAVLFVNGVF</sequence>
<dbReference type="SUPFAM" id="SSF63829">
    <property type="entry name" value="Calcium-dependent phosphotriesterase"/>
    <property type="match status" value="1"/>
</dbReference>
<evidence type="ECO:0000313" key="4">
    <source>
        <dbReference type="Proteomes" id="UP001174909"/>
    </source>
</evidence>
<evidence type="ECO:0000256" key="2">
    <source>
        <dbReference type="PROSITE-ProRule" id="PRU00504"/>
    </source>
</evidence>
<comment type="caution">
    <text evidence="3">The sequence shown here is derived from an EMBL/GenBank/DDBJ whole genome shotgun (WGS) entry which is preliminary data.</text>
</comment>
<dbReference type="PANTHER" id="PTHR24104:SF25">
    <property type="entry name" value="PROTEIN LIN-41"/>
    <property type="match status" value="1"/>
</dbReference>
<accession>A0AA35SJA9</accession>
<keyword evidence="4" id="KW-1185">Reference proteome</keyword>
<dbReference type="InterPro" id="IPR050952">
    <property type="entry name" value="TRIM-NHL_E3_ligases"/>
</dbReference>
<feature type="repeat" description="NHL" evidence="2">
    <location>
        <begin position="177"/>
        <end position="212"/>
    </location>
</feature>
<dbReference type="InterPro" id="IPR001258">
    <property type="entry name" value="NHL_repeat"/>
</dbReference>
<proteinExistence type="predicted"/>
<evidence type="ECO:0000256" key="1">
    <source>
        <dbReference type="ARBA" id="ARBA00022737"/>
    </source>
</evidence>
<dbReference type="GO" id="GO:0008270">
    <property type="term" value="F:zinc ion binding"/>
    <property type="evidence" value="ECO:0007669"/>
    <property type="project" value="UniProtKB-KW"/>
</dbReference>
<gene>
    <name evidence="3" type="ORF">GBAR_LOCUS17659</name>
</gene>
<dbReference type="Pfam" id="PF01436">
    <property type="entry name" value="NHL"/>
    <property type="match status" value="1"/>
</dbReference>
<keyword evidence="1" id="KW-0677">Repeat</keyword>
<dbReference type="InterPro" id="IPR011042">
    <property type="entry name" value="6-blade_b-propeller_TolB-like"/>
</dbReference>
<dbReference type="Gene3D" id="2.120.10.30">
    <property type="entry name" value="TolB, C-terminal domain"/>
    <property type="match status" value="1"/>
</dbReference>
<protein>
    <submittedName>
        <fullName evidence="3">E3 ubiquitin-protein ligase TRIM71</fullName>
    </submittedName>
</protein>
<dbReference type="Proteomes" id="UP001174909">
    <property type="component" value="Unassembled WGS sequence"/>
</dbReference>
<dbReference type="PANTHER" id="PTHR24104">
    <property type="entry name" value="E3 UBIQUITIN-PROTEIN LIGASE NHLRC1-RELATED"/>
    <property type="match status" value="1"/>
</dbReference>
<dbReference type="CDD" id="cd05819">
    <property type="entry name" value="NHL"/>
    <property type="match status" value="1"/>
</dbReference>
<dbReference type="EMBL" id="CASHTH010002520">
    <property type="protein sequence ID" value="CAI8031140.1"/>
    <property type="molecule type" value="Genomic_DNA"/>
</dbReference>